<dbReference type="PANTHER" id="PTHR34479">
    <property type="entry name" value="COILED-COIL DOMAIN-CONTAINING PROTEIN 30"/>
    <property type="match status" value="1"/>
</dbReference>
<evidence type="ECO:0008006" key="5">
    <source>
        <dbReference type="Google" id="ProtNLM"/>
    </source>
</evidence>
<dbReference type="AlphaFoldDB" id="A0AB34GIP6"/>
<protein>
    <recommendedName>
        <fullName evidence="5">Coiled-coil domain-containing protein 30</fullName>
    </recommendedName>
</protein>
<dbReference type="Pfam" id="PF15742">
    <property type="entry name" value="DUF4686"/>
    <property type="match status" value="3"/>
</dbReference>
<feature type="compositionally biased region" description="Low complexity" evidence="2">
    <location>
        <begin position="28"/>
        <end position="43"/>
    </location>
</feature>
<accession>A0AB34GIP6</accession>
<dbReference type="InterPro" id="IPR031476">
    <property type="entry name" value="DUF4686"/>
</dbReference>
<evidence type="ECO:0000256" key="2">
    <source>
        <dbReference type="SAM" id="MobiDB-lite"/>
    </source>
</evidence>
<proteinExistence type="predicted"/>
<dbReference type="Proteomes" id="UP001159641">
    <property type="component" value="Unassembled WGS sequence"/>
</dbReference>
<sequence length="535" mass="62015">MKGEEQQLTLKPEEVVRLREELSCMNQSLLQSQSSGDSSDDSSVQYPSSGEKLKYQQQEELQQLRQNLHRLQILCNSAEKELRYERGKNLDLKQHNSLLQEESIKIKIELKQAQQKLLDSAKMCSSLTAEWKHCQQKIKELELEVLKQAQSIKSQNNLQEKLAQEKSRVADAEEKEAFALGRTKWGSAKELELASANWLPTAIARESFYIFTSPMILDLQQKLEHAHKVCLTDTCILGKKQLEERIKEAIENEAKIKQQYQEEQQKREKLVPLIKELKRHLAQEMEKMKEDEREGGAVAGPAVTSRHDQNMNELQKQVKILKDKENQLEMTSSQQQSRIQQQEAQLKQLEYEKRKSDEQLKSNQELSEKLSGLQQEKEALREEYGQFLKQLDVHVRNYNEKHHHHKAKLRRVKDRLVHEVALRDERIKQLENEIGALRQQMEKEKAFQDQITTQNDILLLEKRKLLEQLTEQEELIHGNKWIISSIQSSSDILEGKGCISYAIVSVDSCSERGLLFIVVRGLLIAVPSPVAEHGL</sequence>
<dbReference type="PANTHER" id="PTHR34479:SF1">
    <property type="entry name" value="COILED-COIL DOMAIN-CONTAINING PROTEIN 30"/>
    <property type="match status" value="1"/>
</dbReference>
<reference evidence="3 4" key="1">
    <citation type="submission" date="2022-11" db="EMBL/GenBank/DDBJ databases">
        <title>Whole genome sequence of Eschrichtius robustus ER-17-0199.</title>
        <authorList>
            <person name="Bruniche-Olsen A."/>
            <person name="Black A.N."/>
            <person name="Fields C.J."/>
            <person name="Walden K."/>
            <person name="Dewoody J.A."/>
        </authorList>
    </citation>
    <scope>NUCLEOTIDE SEQUENCE [LARGE SCALE GENOMIC DNA]</scope>
    <source>
        <strain evidence="3">ER-17-0199</strain>
        <tissue evidence="3">Blubber</tissue>
    </source>
</reference>
<feature type="coiled-coil region" evidence="1">
    <location>
        <begin position="54"/>
        <end position="116"/>
    </location>
</feature>
<dbReference type="InterPro" id="IPR052825">
    <property type="entry name" value="CCD-Prefoldin_beta-like"/>
</dbReference>
<evidence type="ECO:0000256" key="1">
    <source>
        <dbReference type="SAM" id="Coils"/>
    </source>
</evidence>
<feature type="region of interest" description="Disordered" evidence="2">
    <location>
        <begin position="28"/>
        <end position="52"/>
    </location>
</feature>
<name>A0AB34GIP6_ESCRO</name>
<feature type="region of interest" description="Disordered" evidence="2">
    <location>
        <begin position="289"/>
        <end position="310"/>
    </location>
</feature>
<organism evidence="3 4">
    <name type="scientific">Eschrichtius robustus</name>
    <name type="common">California gray whale</name>
    <name type="synonym">Eschrichtius gibbosus</name>
    <dbReference type="NCBI Taxonomy" id="9764"/>
    <lineage>
        <taxon>Eukaryota</taxon>
        <taxon>Metazoa</taxon>
        <taxon>Chordata</taxon>
        <taxon>Craniata</taxon>
        <taxon>Vertebrata</taxon>
        <taxon>Euteleostomi</taxon>
        <taxon>Mammalia</taxon>
        <taxon>Eutheria</taxon>
        <taxon>Laurasiatheria</taxon>
        <taxon>Artiodactyla</taxon>
        <taxon>Whippomorpha</taxon>
        <taxon>Cetacea</taxon>
        <taxon>Mysticeti</taxon>
        <taxon>Eschrichtiidae</taxon>
        <taxon>Eschrichtius</taxon>
    </lineage>
</organism>
<keyword evidence="4" id="KW-1185">Reference proteome</keyword>
<evidence type="ECO:0000313" key="3">
    <source>
        <dbReference type="EMBL" id="KAJ8779474.1"/>
    </source>
</evidence>
<dbReference type="EMBL" id="JAIQCJ010002214">
    <property type="protein sequence ID" value="KAJ8779474.1"/>
    <property type="molecule type" value="Genomic_DNA"/>
</dbReference>
<comment type="caution">
    <text evidence="3">The sequence shown here is derived from an EMBL/GenBank/DDBJ whole genome shotgun (WGS) entry which is preliminary data.</text>
</comment>
<gene>
    <name evidence="3" type="ORF">J1605_012358</name>
</gene>
<keyword evidence="1" id="KW-0175">Coiled coil</keyword>
<evidence type="ECO:0000313" key="4">
    <source>
        <dbReference type="Proteomes" id="UP001159641"/>
    </source>
</evidence>